<protein>
    <recommendedName>
        <fullName evidence="5">DUF3464 family protein</fullName>
    </recommendedName>
</protein>
<evidence type="ECO:0000256" key="1">
    <source>
        <dbReference type="SAM" id="MobiDB-lite"/>
    </source>
</evidence>
<dbReference type="STRING" id="317619.GCA_000332315_02150"/>
<feature type="compositionally biased region" description="Basic and acidic residues" evidence="1">
    <location>
        <begin position="10"/>
        <end position="24"/>
    </location>
</feature>
<comment type="caution">
    <text evidence="3">The sequence shown here is derived from an EMBL/GenBank/DDBJ whole genome shotgun (WGS) entry which is preliminary data.</text>
</comment>
<dbReference type="eggNOG" id="ENOG50314X7">
    <property type="taxonomic scope" value="Bacteria"/>
</dbReference>
<feature type="transmembrane region" description="Helical" evidence="2">
    <location>
        <begin position="108"/>
        <end position="129"/>
    </location>
</feature>
<keyword evidence="2" id="KW-0812">Transmembrane</keyword>
<dbReference type="AlphaFoldDB" id="A0A0M2PXI8"/>
<reference evidence="3" key="1">
    <citation type="submission" date="2012-04" db="EMBL/GenBank/DDBJ databases">
        <authorList>
            <person name="Borisov I.G."/>
            <person name="Ivanikova N.V."/>
            <person name="Pinevich A.V."/>
        </authorList>
    </citation>
    <scope>NUCLEOTIDE SEQUENCE</scope>
    <source>
        <strain evidence="3">CALU 1027</strain>
    </source>
</reference>
<evidence type="ECO:0000313" key="3">
    <source>
        <dbReference type="EMBL" id="KKI99101.1"/>
    </source>
</evidence>
<proteinExistence type="predicted"/>
<dbReference type="PANTHER" id="PTHR34575">
    <property type="entry name" value="PROTEIN PAM68, CHLOROPLASTIC"/>
    <property type="match status" value="1"/>
</dbReference>
<keyword evidence="2" id="KW-0472">Membrane</keyword>
<organism evidence="3 4">
    <name type="scientific">Prochlorothrix hollandica PCC 9006 = CALU 1027</name>
    <dbReference type="NCBI Taxonomy" id="317619"/>
    <lineage>
        <taxon>Bacteria</taxon>
        <taxon>Bacillati</taxon>
        <taxon>Cyanobacteriota</taxon>
        <taxon>Cyanophyceae</taxon>
        <taxon>Prochlorotrichales</taxon>
        <taxon>Prochlorotrichaceae</taxon>
        <taxon>Prochlorothrix</taxon>
    </lineage>
</organism>
<dbReference type="RefSeq" id="WP_017712570.1">
    <property type="nucleotide sequence ID" value="NZ_KB235937.1"/>
</dbReference>
<gene>
    <name evidence="3" type="ORF">PROH_15070</name>
</gene>
<dbReference type="PANTHER" id="PTHR34575:SF1">
    <property type="entry name" value="PROTEIN PAM68, CHLOROPLASTIC"/>
    <property type="match status" value="1"/>
</dbReference>
<dbReference type="OrthoDB" id="467509at2"/>
<evidence type="ECO:0000313" key="4">
    <source>
        <dbReference type="Proteomes" id="UP000034681"/>
    </source>
</evidence>
<name>A0A0M2PXI8_PROHO</name>
<dbReference type="InterPro" id="IPR021855">
    <property type="entry name" value="PAM68-like"/>
</dbReference>
<dbReference type="EMBL" id="AJTX02000006">
    <property type="protein sequence ID" value="KKI99101.1"/>
    <property type="molecule type" value="Genomic_DNA"/>
</dbReference>
<keyword evidence="2" id="KW-1133">Transmembrane helix</keyword>
<evidence type="ECO:0000256" key="2">
    <source>
        <dbReference type="SAM" id="Phobius"/>
    </source>
</evidence>
<dbReference type="Proteomes" id="UP000034681">
    <property type="component" value="Unassembled WGS sequence"/>
</dbReference>
<feature type="region of interest" description="Disordered" evidence="1">
    <location>
        <begin position="1"/>
        <end position="62"/>
    </location>
</feature>
<accession>A0A0M2PXI8</accession>
<dbReference type="Pfam" id="PF11947">
    <property type="entry name" value="DUF3464"/>
    <property type="match status" value="1"/>
</dbReference>
<keyword evidence="4" id="KW-1185">Reference proteome</keyword>
<feature type="transmembrane region" description="Helical" evidence="2">
    <location>
        <begin position="75"/>
        <end position="96"/>
    </location>
</feature>
<evidence type="ECO:0008006" key="5">
    <source>
        <dbReference type="Google" id="ProtNLM"/>
    </source>
</evidence>
<sequence length="173" mass="19286">MAQDQSQSKSEADSSDRLPFEPKTNRKKDGKTAPSKPNPEPAKGENSRKKEKGKSKKSEENKIPEVVSKRMLRRIAVFSGLPTALGIITFILSYFVVTQDFLELPNSVVVVGSLGFFGLGTLGISYGVLSASWEEETEGSLIGLTEFQLNLKRFIDSWRTFRQQSRAKRSPED</sequence>